<evidence type="ECO:0000313" key="4">
    <source>
        <dbReference type="EMBL" id="GCD41389.1"/>
    </source>
</evidence>
<protein>
    <submittedName>
        <fullName evidence="4">Lytic transglycosylase</fullName>
    </submittedName>
</protein>
<dbReference type="InterPro" id="IPR043426">
    <property type="entry name" value="MltB-like"/>
</dbReference>
<evidence type="ECO:0000256" key="1">
    <source>
        <dbReference type="SAM" id="MobiDB-lite"/>
    </source>
</evidence>
<keyword evidence="5" id="KW-1185">Reference proteome</keyword>
<feature type="chain" id="PRO_5038839460" evidence="2">
    <location>
        <begin position="33"/>
        <end position="605"/>
    </location>
</feature>
<dbReference type="InterPro" id="IPR008964">
    <property type="entry name" value="Invasin/intimin_cell_adhesion"/>
</dbReference>
<dbReference type="GO" id="GO:0008933">
    <property type="term" value="F:peptidoglycan lytic transglycosylase activity"/>
    <property type="evidence" value="ECO:0007669"/>
    <property type="project" value="TreeGrafter"/>
</dbReference>
<dbReference type="SUPFAM" id="SSF49373">
    <property type="entry name" value="Invasin/intimin cell-adhesion fragments"/>
    <property type="match status" value="1"/>
</dbReference>
<dbReference type="SUPFAM" id="SSF53955">
    <property type="entry name" value="Lysozyme-like"/>
    <property type="match status" value="1"/>
</dbReference>
<gene>
    <name evidence="4" type="ORF">GKJPGBOP_01043</name>
</gene>
<dbReference type="GO" id="GO:0009253">
    <property type="term" value="P:peptidoglycan catabolic process"/>
    <property type="evidence" value="ECO:0007669"/>
    <property type="project" value="TreeGrafter"/>
</dbReference>
<feature type="domain" description="Transglycosylase SLT" evidence="3">
    <location>
        <begin position="181"/>
        <end position="221"/>
    </location>
</feature>
<evidence type="ECO:0000313" key="5">
    <source>
        <dbReference type="Proteomes" id="UP000286746"/>
    </source>
</evidence>
<dbReference type="PANTHER" id="PTHR30163:SF8">
    <property type="entry name" value="LYTIC MUREIN TRANSGLYCOSYLASE"/>
    <property type="match status" value="1"/>
</dbReference>
<dbReference type="InterPro" id="IPR031304">
    <property type="entry name" value="SLT_2"/>
</dbReference>
<feature type="region of interest" description="Disordered" evidence="1">
    <location>
        <begin position="577"/>
        <end position="605"/>
    </location>
</feature>
<dbReference type="CDD" id="cd13399">
    <property type="entry name" value="Slt35-like"/>
    <property type="match status" value="1"/>
</dbReference>
<dbReference type="PANTHER" id="PTHR30163">
    <property type="entry name" value="MEMBRANE-BOUND LYTIC MUREIN TRANSGLYCOSYLASE B"/>
    <property type="match status" value="1"/>
</dbReference>
<feature type="compositionally biased region" description="Basic and acidic residues" evidence="1">
    <location>
        <begin position="330"/>
        <end position="348"/>
    </location>
</feature>
<dbReference type="Gene3D" id="2.60.40.10">
    <property type="entry name" value="Immunoglobulins"/>
    <property type="match status" value="1"/>
</dbReference>
<dbReference type="Pfam" id="PF13406">
    <property type="entry name" value="SLT_2"/>
    <property type="match status" value="1"/>
</dbReference>
<dbReference type="RefSeq" id="WP_125052274.1">
    <property type="nucleotide sequence ID" value="NZ_BHZD01000001.1"/>
</dbReference>
<feature type="compositionally biased region" description="Polar residues" evidence="1">
    <location>
        <begin position="593"/>
        <end position="605"/>
    </location>
</feature>
<feature type="compositionally biased region" description="Basic and acidic residues" evidence="1">
    <location>
        <begin position="275"/>
        <end position="288"/>
    </location>
</feature>
<evidence type="ECO:0000259" key="3">
    <source>
        <dbReference type="Pfam" id="PF13406"/>
    </source>
</evidence>
<feature type="region of interest" description="Disordered" evidence="1">
    <location>
        <begin position="41"/>
        <end position="92"/>
    </location>
</feature>
<organism evidence="4 5">
    <name type="scientific">Streptomyces paromomycinus</name>
    <name type="common">Streptomyces rimosus subsp. paromomycinus</name>
    <dbReference type="NCBI Taxonomy" id="92743"/>
    <lineage>
        <taxon>Bacteria</taxon>
        <taxon>Bacillati</taxon>
        <taxon>Actinomycetota</taxon>
        <taxon>Actinomycetes</taxon>
        <taxon>Kitasatosporales</taxon>
        <taxon>Streptomycetaceae</taxon>
        <taxon>Streptomyces</taxon>
    </lineage>
</organism>
<accession>A0A401VWF1</accession>
<proteinExistence type="predicted"/>
<comment type="caution">
    <text evidence="4">The sequence shown here is derived from an EMBL/GenBank/DDBJ whole genome shotgun (WGS) entry which is preliminary data.</text>
</comment>
<name>A0A401VWF1_STREY</name>
<keyword evidence="2" id="KW-0732">Signal</keyword>
<sequence>MNPFPTLPTLVARRVRQSLCACALAASLSAAATLSPLEAAGPSRADARQAAAGPDSPQSRHRGDPALDLPNLLRDGQGKEPDAVAAGQASPGTAGIPATALAAYRKAEGVLRGSQPSCRLPWELVAGIGRVESVHASGYGLRGDGSTARPIRGPRLDGVQFALIRDTDGGRWDGDAVFDRAVGPMQFIPSTWGSWGADGNGDGVKDPNNIFDAALGTARYLCAGDRDLSRDADLDRAVLSYNNSRAYVNAVRKWMDTYRGSGVTETPDDAPATPHRPDPADRALDAGRVHPTPLLRPEPEPEPAPGRRGKGGAGSGGGVRHPAVPTPQRPADKPAPEPVEKPKPVADHHTVVRLESLGDRHLEAEAGTAFGRQPQVRALDAHGHPVPGARVTFRGNGVRLTGEADAVTVTADRGGVATAPALQPGDHPGRFTLTATASGGRGPAVDFTVSVRPVLYRLELWDRDHHDHQDPQRPPLSLPLEAGSDSLLSELPSVRVTRNGRPAAGLRIAVTVLTAVKGEKPAPALDGPSFLDEYERDRPVRSLLLPPTAADGRITLPPLHTGPRPGSYLLRLAVPSESGSAAPSGNVLDIPLTVTSSPSTGPRIP</sequence>
<dbReference type="InterPro" id="IPR013783">
    <property type="entry name" value="Ig-like_fold"/>
</dbReference>
<evidence type="ECO:0000256" key="2">
    <source>
        <dbReference type="SAM" id="SignalP"/>
    </source>
</evidence>
<reference evidence="4 5" key="1">
    <citation type="submission" date="2018-11" db="EMBL/GenBank/DDBJ databases">
        <title>Whole genome sequence of Streptomyces paromomycinus NBRC 15454(T).</title>
        <authorList>
            <person name="Komaki H."/>
            <person name="Tamura T."/>
        </authorList>
    </citation>
    <scope>NUCLEOTIDE SEQUENCE [LARGE SCALE GENOMIC DNA]</scope>
    <source>
        <strain evidence="4 5">NBRC 15454</strain>
    </source>
</reference>
<feature type="signal peptide" evidence="2">
    <location>
        <begin position="1"/>
        <end position="32"/>
    </location>
</feature>
<dbReference type="Gene3D" id="1.10.530.10">
    <property type="match status" value="1"/>
</dbReference>
<dbReference type="EMBL" id="BHZD01000001">
    <property type="protein sequence ID" value="GCD41389.1"/>
    <property type="molecule type" value="Genomic_DNA"/>
</dbReference>
<dbReference type="InterPro" id="IPR023346">
    <property type="entry name" value="Lysozyme-like_dom_sf"/>
</dbReference>
<feature type="region of interest" description="Disordered" evidence="1">
    <location>
        <begin position="261"/>
        <end position="348"/>
    </location>
</feature>
<dbReference type="AlphaFoldDB" id="A0A401VWF1"/>
<dbReference type="Proteomes" id="UP000286746">
    <property type="component" value="Unassembled WGS sequence"/>
</dbReference>
<dbReference type="GO" id="GO:0005975">
    <property type="term" value="P:carbohydrate metabolic process"/>
    <property type="evidence" value="ECO:0007669"/>
    <property type="project" value="UniProtKB-ARBA"/>
</dbReference>